<evidence type="ECO:0000259" key="15">
    <source>
        <dbReference type="Pfam" id="PF22776"/>
    </source>
</evidence>
<evidence type="ECO:0000256" key="2">
    <source>
        <dbReference type="ARBA" id="ARBA00007019"/>
    </source>
</evidence>
<feature type="transmembrane region" description="Helical" evidence="13">
    <location>
        <begin position="253"/>
        <end position="273"/>
    </location>
</feature>
<evidence type="ECO:0000256" key="1">
    <source>
        <dbReference type="ARBA" id="ARBA00004141"/>
    </source>
</evidence>
<keyword evidence="11 13" id="KW-0406">Ion transport</keyword>
<organism evidence="16 17">
    <name type="scientific">Loktanella atrilutea</name>
    <dbReference type="NCBI Taxonomy" id="366533"/>
    <lineage>
        <taxon>Bacteria</taxon>
        <taxon>Pseudomonadati</taxon>
        <taxon>Pseudomonadota</taxon>
        <taxon>Alphaproteobacteria</taxon>
        <taxon>Rhodobacterales</taxon>
        <taxon>Roseobacteraceae</taxon>
        <taxon>Loktanella</taxon>
    </lineage>
</organism>
<comment type="subcellular location">
    <subcellularLocation>
        <location evidence="13">Cell membrane</location>
        <topology evidence="13">Multi-pass membrane protein</topology>
    </subcellularLocation>
    <subcellularLocation>
        <location evidence="1">Membrane</location>
        <topology evidence="1">Multi-pass membrane protein</topology>
    </subcellularLocation>
</comment>
<dbReference type="RefSeq" id="WP_072856728.1">
    <property type="nucleotide sequence ID" value="NZ_FQUE01000003.1"/>
</dbReference>
<evidence type="ECO:0000256" key="11">
    <source>
        <dbReference type="ARBA" id="ARBA00023065"/>
    </source>
</evidence>
<keyword evidence="8 13" id="KW-0769">Symport</keyword>
<feature type="transmembrane region" description="Helical" evidence="13">
    <location>
        <begin position="109"/>
        <end position="131"/>
    </location>
</feature>
<reference evidence="17" key="1">
    <citation type="submission" date="2016-11" db="EMBL/GenBank/DDBJ databases">
        <authorList>
            <person name="Varghese N."/>
            <person name="Submissions S."/>
        </authorList>
    </citation>
    <scope>NUCLEOTIDE SEQUENCE [LARGE SCALE GENOMIC DNA]</scope>
    <source>
        <strain evidence="17">DSM 29326</strain>
    </source>
</reference>
<name>A0A1M4Y936_LOKAT</name>
<dbReference type="Proteomes" id="UP000183987">
    <property type="component" value="Unassembled WGS sequence"/>
</dbReference>
<dbReference type="InterPro" id="IPR003855">
    <property type="entry name" value="K+_transporter"/>
</dbReference>
<evidence type="ECO:0000256" key="12">
    <source>
        <dbReference type="ARBA" id="ARBA00023136"/>
    </source>
</evidence>
<feature type="transmembrane region" description="Helical" evidence="13">
    <location>
        <begin position="143"/>
        <end position="164"/>
    </location>
</feature>
<dbReference type="GO" id="GO:0015293">
    <property type="term" value="F:symporter activity"/>
    <property type="evidence" value="ECO:0007669"/>
    <property type="project" value="UniProtKB-UniRule"/>
</dbReference>
<protein>
    <recommendedName>
        <fullName evidence="13">Probable potassium transport system protein Kup</fullName>
    </recommendedName>
</protein>
<dbReference type="Pfam" id="PF22776">
    <property type="entry name" value="K_trans_C"/>
    <property type="match status" value="1"/>
</dbReference>
<dbReference type="Pfam" id="PF02705">
    <property type="entry name" value="K_trans"/>
    <property type="match status" value="1"/>
</dbReference>
<dbReference type="PANTHER" id="PTHR30540">
    <property type="entry name" value="OSMOTIC STRESS POTASSIUM TRANSPORTER"/>
    <property type="match status" value="1"/>
</dbReference>
<evidence type="ECO:0000256" key="3">
    <source>
        <dbReference type="ARBA" id="ARBA00022448"/>
    </source>
</evidence>
<keyword evidence="5" id="KW-0997">Cell inner membrane</keyword>
<feature type="transmembrane region" description="Helical" evidence="13">
    <location>
        <begin position="176"/>
        <end position="197"/>
    </location>
</feature>
<keyword evidence="6 13" id="KW-0633">Potassium transport</keyword>
<comment type="catalytic activity">
    <reaction evidence="13">
        <text>K(+)(in) + H(+)(in) = K(+)(out) + H(+)(out)</text>
        <dbReference type="Rhea" id="RHEA:28490"/>
        <dbReference type="ChEBI" id="CHEBI:15378"/>
        <dbReference type="ChEBI" id="CHEBI:29103"/>
    </reaction>
</comment>
<comment type="function">
    <text evidence="13">Transport of potassium into the cell. Likely operates as a K(+):H(+) symporter.</text>
</comment>
<feature type="transmembrane region" description="Helical" evidence="13">
    <location>
        <begin position="285"/>
        <end position="308"/>
    </location>
</feature>
<keyword evidence="9 13" id="KW-0630">Potassium</keyword>
<keyword evidence="7 13" id="KW-0812">Transmembrane</keyword>
<evidence type="ECO:0000313" key="17">
    <source>
        <dbReference type="Proteomes" id="UP000183987"/>
    </source>
</evidence>
<evidence type="ECO:0000256" key="7">
    <source>
        <dbReference type="ARBA" id="ARBA00022692"/>
    </source>
</evidence>
<evidence type="ECO:0000256" key="4">
    <source>
        <dbReference type="ARBA" id="ARBA00022475"/>
    </source>
</evidence>
<evidence type="ECO:0000313" key="16">
    <source>
        <dbReference type="EMBL" id="SHF02160.1"/>
    </source>
</evidence>
<evidence type="ECO:0000256" key="8">
    <source>
        <dbReference type="ARBA" id="ARBA00022847"/>
    </source>
</evidence>
<evidence type="ECO:0000256" key="9">
    <source>
        <dbReference type="ARBA" id="ARBA00022958"/>
    </source>
</evidence>
<evidence type="ECO:0000256" key="5">
    <source>
        <dbReference type="ARBA" id="ARBA00022519"/>
    </source>
</evidence>
<feature type="transmembrane region" description="Helical" evidence="13">
    <location>
        <begin position="59"/>
        <end position="80"/>
    </location>
</feature>
<comment type="similarity">
    <text evidence="2 13">Belongs to the HAK/KUP transporter (TC 2.A.72) family.</text>
</comment>
<evidence type="ECO:0000256" key="6">
    <source>
        <dbReference type="ARBA" id="ARBA00022538"/>
    </source>
</evidence>
<dbReference type="STRING" id="366533.SAMN05444339_10338"/>
<dbReference type="EMBL" id="FQUE01000003">
    <property type="protein sequence ID" value="SHF02160.1"/>
    <property type="molecule type" value="Genomic_DNA"/>
</dbReference>
<dbReference type="PANTHER" id="PTHR30540:SF79">
    <property type="entry name" value="LOW AFFINITY POTASSIUM TRANSPORT SYSTEM PROTEIN KUP"/>
    <property type="match status" value="1"/>
</dbReference>
<dbReference type="InterPro" id="IPR023051">
    <property type="entry name" value="Kup"/>
</dbReference>
<feature type="domain" description="K+ potassium transporter C-terminal" evidence="15">
    <location>
        <begin position="484"/>
        <end position="631"/>
    </location>
</feature>
<dbReference type="InterPro" id="IPR053952">
    <property type="entry name" value="K_trans_C"/>
</dbReference>
<keyword evidence="17" id="KW-1185">Reference proteome</keyword>
<dbReference type="HAMAP" id="MF_01522">
    <property type="entry name" value="Kup"/>
    <property type="match status" value="1"/>
</dbReference>
<feature type="transmembrane region" description="Helical" evidence="13">
    <location>
        <begin position="221"/>
        <end position="241"/>
    </location>
</feature>
<feature type="transmembrane region" description="Helical" evidence="13">
    <location>
        <begin position="352"/>
        <end position="369"/>
    </location>
</feature>
<evidence type="ECO:0000256" key="10">
    <source>
        <dbReference type="ARBA" id="ARBA00022989"/>
    </source>
</evidence>
<accession>A0A1M4Y936</accession>
<evidence type="ECO:0000256" key="13">
    <source>
        <dbReference type="HAMAP-Rule" id="MF_01522"/>
    </source>
</evidence>
<feature type="domain" description="K+ potassium transporter integral membrane" evidence="14">
    <location>
        <begin position="22"/>
        <end position="471"/>
    </location>
</feature>
<dbReference type="GO" id="GO:0005886">
    <property type="term" value="C:plasma membrane"/>
    <property type="evidence" value="ECO:0007669"/>
    <property type="project" value="UniProtKB-SubCell"/>
</dbReference>
<evidence type="ECO:0000259" key="14">
    <source>
        <dbReference type="Pfam" id="PF02705"/>
    </source>
</evidence>
<proteinExistence type="inferred from homology"/>
<feature type="transmembrane region" description="Helical" evidence="13">
    <location>
        <begin position="404"/>
        <end position="425"/>
    </location>
</feature>
<gene>
    <name evidence="13" type="primary">kup</name>
    <name evidence="16" type="ORF">SAMN05444339_10338</name>
</gene>
<sequence>MSPVHAGAPGHAAKPASTLALAVGSVGVVYGDIGTSPLYALREGLAAATHGTEAQAGDVLGIVSLLLWLLILIATFKYVVLILRADNRGEGGTLSLLALGQRALGTKRLLLMLGIVGTSLFFGDAIITPAISVLSAVEGVTLIVPSFAPYVIPVTVGILIALFAAQRRGTEGISRLFGPIMLAWFAMMAIMGLRHIADDPHILAAFSPAPGLQFLFTHGPAALPVLGSVFLAITGAEALYADMGHFGRRPIRIAWVFVVFPALALSYLGQGALVLSDPSAARDPFFLMAPAWALPFLVAFATVATVIASQAVITGAFSVAHQAVQLGLLPRMEVHHTSETQLGQIYIPRMNAILLMSVVVLVLAFGSSANLATAYGIAVTGEMLVTTILAFVVYRYLWKWSVPLALAMLAPLAVIEIGLFAANMTKFLQGGYLPLTVAALLVIVMATWVRGTRIVQDKSRSESIPLSTLITSLEGSENLRHVHGTAMFLTAEPVVAPPALLHNLKHNQVLHDRNYIVTVTTTNAPHVLPADQVVTETITDAFTRVFVTFGYMDDPNVPRALAMARKLGVKFEIMSTSFFINRRSFKLAEKGVMPGWQQRLYAAMTKTASNAPAYYHLPPNRVIELGQQIVI</sequence>
<keyword evidence="3 13" id="KW-0813">Transport</keyword>
<dbReference type="OrthoDB" id="9805577at2"/>
<feature type="transmembrane region" description="Helical" evidence="13">
    <location>
        <begin position="431"/>
        <end position="449"/>
    </location>
</feature>
<keyword evidence="4 13" id="KW-1003">Cell membrane</keyword>
<dbReference type="GO" id="GO:0015079">
    <property type="term" value="F:potassium ion transmembrane transporter activity"/>
    <property type="evidence" value="ECO:0007669"/>
    <property type="project" value="UniProtKB-UniRule"/>
</dbReference>
<dbReference type="AlphaFoldDB" id="A0A1M4Y936"/>
<feature type="transmembrane region" description="Helical" evidence="13">
    <location>
        <begin position="375"/>
        <end position="397"/>
    </location>
</feature>
<dbReference type="InterPro" id="IPR053951">
    <property type="entry name" value="K_trans_N"/>
</dbReference>
<keyword evidence="10 13" id="KW-1133">Transmembrane helix</keyword>
<keyword evidence="12 13" id="KW-0472">Membrane</keyword>